<proteinExistence type="predicted"/>
<keyword evidence="5" id="KW-1185">Reference proteome</keyword>
<evidence type="ECO:0000313" key="4">
    <source>
        <dbReference type="EMBL" id="KAK3393605.1"/>
    </source>
</evidence>
<sequence length="449" mass="50123">MLASPSVFKLLKFAGPLLLAVWSLSYFFSYEAAYHGVVRTFKDEEKLFIADFLEHEIDGKLDGIGISELCASKRWTPGLMLSCEPVPGGISQVKNAHLNCIRFAMEMGAALITPRIVKRHEKDITIIAPPVGGGPQRGEPLDYLFDFDHMNQTLSKYCPQMKIYKSLDDLYDVPAVHKAHPISLQAVGAHLINGSVIESTSILGEQIKNFTEKAVPKEKWTTPIRFHLPITNWAFRTANETESFAQSFGRILRPREDARRLSAAVLFSLHKEFGLNLDPRKGVKADSYVGIHLRTEPDAGNLFPTYENQAAYLLDYATISKVPVAFVATGASEQNITSFAARAKDFNVTVVLKKNLLRDQELDLFNTLTFDQRALVDYEIMLRAGLVAGPSESSFAWNLALRRKGISKAPTALNTTAVYPNSHVHYHDSLSTIFGRSEKGMVFKETIWP</sequence>
<reference evidence="4" key="2">
    <citation type="submission" date="2023-06" db="EMBL/GenBank/DDBJ databases">
        <authorList>
            <consortium name="Lawrence Berkeley National Laboratory"/>
            <person name="Haridas S."/>
            <person name="Hensen N."/>
            <person name="Bonometti L."/>
            <person name="Westerberg I."/>
            <person name="Brannstrom I.O."/>
            <person name="Guillou S."/>
            <person name="Cros-Aarteil S."/>
            <person name="Calhoun S."/>
            <person name="Kuo A."/>
            <person name="Mondo S."/>
            <person name="Pangilinan J."/>
            <person name="Riley R."/>
            <person name="LaButti K."/>
            <person name="Andreopoulos B."/>
            <person name="Lipzen A."/>
            <person name="Chen C."/>
            <person name="Yanf M."/>
            <person name="Daum C."/>
            <person name="Ng V."/>
            <person name="Clum A."/>
            <person name="Steindorff A."/>
            <person name="Ohm R."/>
            <person name="Martin F."/>
            <person name="Silar P."/>
            <person name="Natvig D."/>
            <person name="Lalanne C."/>
            <person name="Gautier V."/>
            <person name="Ament-velasquez S.L."/>
            <person name="Kruys A."/>
            <person name="Hutchinson M.I."/>
            <person name="Powell A.J."/>
            <person name="Barry K."/>
            <person name="Miller A.N."/>
            <person name="Grigoriev I.V."/>
            <person name="Debuchy R."/>
            <person name="Gladieux P."/>
            <person name="Thoren M.H."/>
            <person name="Johannesson H."/>
        </authorList>
    </citation>
    <scope>NUCLEOTIDE SEQUENCE</scope>
    <source>
        <strain evidence="4">CBS 232.78</strain>
    </source>
</reference>
<keyword evidence="2" id="KW-0294">Fucose metabolism</keyword>
<dbReference type="AlphaFoldDB" id="A0AAE0P5E4"/>
<keyword evidence="1" id="KW-0808">Transferase</keyword>
<keyword evidence="3" id="KW-0119">Carbohydrate metabolism</keyword>
<evidence type="ECO:0000256" key="3">
    <source>
        <dbReference type="ARBA" id="ARBA00023277"/>
    </source>
</evidence>
<accession>A0AAE0P5E4</accession>
<name>A0AAE0P5E4_9PEZI</name>
<organism evidence="4 5">
    <name type="scientific">Podospora didyma</name>
    <dbReference type="NCBI Taxonomy" id="330526"/>
    <lineage>
        <taxon>Eukaryota</taxon>
        <taxon>Fungi</taxon>
        <taxon>Dikarya</taxon>
        <taxon>Ascomycota</taxon>
        <taxon>Pezizomycotina</taxon>
        <taxon>Sordariomycetes</taxon>
        <taxon>Sordariomycetidae</taxon>
        <taxon>Sordariales</taxon>
        <taxon>Podosporaceae</taxon>
        <taxon>Podospora</taxon>
    </lineage>
</organism>
<evidence type="ECO:0000256" key="1">
    <source>
        <dbReference type="ARBA" id="ARBA00022679"/>
    </source>
</evidence>
<dbReference type="GO" id="GO:0016740">
    <property type="term" value="F:transferase activity"/>
    <property type="evidence" value="ECO:0007669"/>
    <property type="project" value="UniProtKB-KW"/>
</dbReference>
<dbReference type="Pfam" id="PF10250">
    <property type="entry name" value="O-FucT"/>
    <property type="match status" value="1"/>
</dbReference>
<evidence type="ECO:0000256" key="2">
    <source>
        <dbReference type="ARBA" id="ARBA00023253"/>
    </source>
</evidence>
<reference evidence="4" key="1">
    <citation type="journal article" date="2023" name="Mol. Phylogenet. Evol.">
        <title>Genome-scale phylogeny and comparative genomics of the fungal order Sordariales.</title>
        <authorList>
            <person name="Hensen N."/>
            <person name="Bonometti L."/>
            <person name="Westerberg I."/>
            <person name="Brannstrom I.O."/>
            <person name="Guillou S."/>
            <person name="Cros-Aarteil S."/>
            <person name="Calhoun S."/>
            <person name="Haridas S."/>
            <person name="Kuo A."/>
            <person name="Mondo S."/>
            <person name="Pangilinan J."/>
            <person name="Riley R."/>
            <person name="LaButti K."/>
            <person name="Andreopoulos B."/>
            <person name="Lipzen A."/>
            <person name="Chen C."/>
            <person name="Yan M."/>
            <person name="Daum C."/>
            <person name="Ng V."/>
            <person name="Clum A."/>
            <person name="Steindorff A."/>
            <person name="Ohm R.A."/>
            <person name="Martin F."/>
            <person name="Silar P."/>
            <person name="Natvig D.O."/>
            <person name="Lalanne C."/>
            <person name="Gautier V."/>
            <person name="Ament-Velasquez S.L."/>
            <person name="Kruys A."/>
            <person name="Hutchinson M.I."/>
            <person name="Powell A.J."/>
            <person name="Barry K."/>
            <person name="Miller A.N."/>
            <person name="Grigoriev I.V."/>
            <person name="Debuchy R."/>
            <person name="Gladieux P."/>
            <person name="Hiltunen Thoren M."/>
            <person name="Johannesson H."/>
        </authorList>
    </citation>
    <scope>NUCLEOTIDE SEQUENCE</scope>
    <source>
        <strain evidence="4">CBS 232.78</strain>
    </source>
</reference>
<dbReference type="InterPro" id="IPR019378">
    <property type="entry name" value="GDP-Fuc_O-FucTrfase"/>
</dbReference>
<gene>
    <name evidence="4" type="ORF">B0H63DRAFT_516785</name>
</gene>
<comment type="caution">
    <text evidence="4">The sequence shown here is derived from an EMBL/GenBank/DDBJ whole genome shotgun (WGS) entry which is preliminary data.</text>
</comment>
<protein>
    <recommendedName>
        <fullName evidence="6">Alternative oxidase</fullName>
    </recommendedName>
</protein>
<dbReference type="GO" id="GO:0006004">
    <property type="term" value="P:fucose metabolic process"/>
    <property type="evidence" value="ECO:0007669"/>
    <property type="project" value="UniProtKB-KW"/>
</dbReference>
<dbReference type="Gene3D" id="3.40.50.11350">
    <property type="match status" value="1"/>
</dbReference>
<evidence type="ECO:0000313" key="5">
    <source>
        <dbReference type="Proteomes" id="UP001285441"/>
    </source>
</evidence>
<dbReference type="CDD" id="cd11296">
    <property type="entry name" value="O-FucT_like"/>
    <property type="match status" value="1"/>
</dbReference>
<evidence type="ECO:0008006" key="6">
    <source>
        <dbReference type="Google" id="ProtNLM"/>
    </source>
</evidence>
<dbReference type="Proteomes" id="UP001285441">
    <property type="component" value="Unassembled WGS sequence"/>
</dbReference>
<dbReference type="EMBL" id="JAULSW010000001">
    <property type="protein sequence ID" value="KAK3393605.1"/>
    <property type="molecule type" value="Genomic_DNA"/>
</dbReference>